<keyword evidence="2" id="KW-0645">Protease</keyword>
<keyword evidence="7" id="KW-1185">Reference proteome</keyword>
<name>A0ABS4CKA2_9ENTE</name>
<dbReference type="Pfam" id="PF05382">
    <property type="entry name" value="Amidase_5"/>
    <property type="match status" value="1"/>
</dbReference>
<sequence length="217" mass="24067">MANVDTMIKWMTDRENKVVYSNARPWGGGNPAQYDCSAAVISALRAGGFVSSGSNEGWTGSLHDNILPGIATKISRAECKKGDIFLAKYWAFDGHTGIFLDNNRIIHCNAGDMTIRTTAADGRMGPTPIEYYRLNGNTIPNTTKKGETTMQCFFKPDGENTVYYFDGKGLTGIVNPDEKNILNTIYKENNGKDMPYINRSDAWFTRLKDVSKRGIVK</sequence>
<proteinExistence type="inferred from homology"/>
<evidence type="ECO:0000256" key="2">
    <source>
        <dbReference type="ARBA" id="ARBA00022670"/>
    </source>
</evidence>
<accession>A0ABS4CKA2</accession>
<evidence type="ECO:0000313" key="6">
    <source>
        <dbReference type="EMBL" id="MBP1047040.1"/>
    </source>
</evidence>
<feature type="domain" description="NlpC/P60" evidence="5">
    <location>
        <begin position="5"/>
        <end position="143"/>
    </location>
</feature>
<dbReference type="InterPro" id="IPR000064">
    <property type="entry name" value="NLP_P60_dom"/>
</dbReference>
<evidence type="ECO:0000256" key="1">
    <source>
        <dbReference type="ARBA" id="ARBA00007074"/>
    </source>
</evidence>
<protein>
    <submittedName>
        <fullName evidence="6">C40 family peptidase</fullName>
    </submittedName>
</protein>
<keyword evidence="3" id="KW-0378">Hydrolase</keyword>
<organism evidence="6 7">
    <name type="scientific">Enterococcus larvae</name>
    <dbReference type="NCBI Taxonomy" id="2794352"/>
    <lineage>
        <taxon>Bacteria</taxon>
        <taxon>Bacillati</taxon>
        <taxon>Bacillota</taxon>
        <taxon>Bacilli</taxon>
        <taxon>Lactobacillales</taxon>
        <taxon>Enterococcaceae</taxon>
        <taxon>Enterococcus</taxon>
    </lineage>
</organism>
<comment type="caution">
    <text evidence="6">The sequence shown here is derived from an EMBL/GenBank/DDBJ whole genome shotgun (WGS) entry which is preliminary data.</text>
</comment>
<evidence type="ECO:0000259" key="5">
    <source>
        <dbReference type="PROSITE" id="PS51935"/>
    </source>
</evidence>
<dbReference type="Proteomes" id="UP000673375">
    <property type="component" value="Unassembled WGS sequence"/>
</dbReference>
<dbReference type="EMBL" id="JAEDXU010000006">
    <property type="protein sequence ID" value="MBP1047040.1"/>
    <property type="molecule type" value="Genomic_DNA"/>
</dbReference>
<dbReference type="PROSITE" id="PS51935">
    <property type="entry name" value="NLPC_P60"/>
    <property type="match status" value="1"/>
</dbReference>
<dbReference type="Gene3D" id="3.90.1720.10">
    <property type="entry name" value="endopeptidase domain like (from Nostoc punctiforme)"/>
    <property type="match status" value="1"/>
</dbReference>
<keyword evidence="4" id="KW-0788">Thiol protease</keyword>
<gene>
    <name evidence="6" type="ORF">I6N96_12235</name>
</gene>
<dbReference type="InterPro" id="IPR038765">
    <property type="entry name" value="Papain-like_cys_pep_sf"/>
</dbReference>
<reference evidence="6 7" key="1">
    <citation type="submission" date="2020-12" db="EMBL/GenBank/DDBJ databases">
        <title>Vagococcus allomyrinae sp. nov. and Enterococcus lavae sp. nov., isolated from the larvae of Allomyrina dichotoma.</title>
        <authorList>
            <person name="Lee S.D."/>
        </authorList>
    </citation>
    <scope>NUCLEOTIDE SEQUENCE [LARGE SCALE GENOMIC DNA]</scope>
    <source>
        <strain evidence="6 7">BWM-S5</strain>
    </source>
</reference>
<comment type="similarity">
    <text evidence="1">Belongs to the peptidase C40 family.</text>
</comment>
<evidence type="ECO:0000256" key="4">
    <source>
        <dbReference type="ARBA" id="ARBA00022807"/>
    </source>
</evidence>
<evidence type="ECO:0000313" key="7">
    <source>
        <dbReference type="Proteomes" id="UP000673375"/>
    </source>
</evidence>
<dbReference type="RefSeq" id="WP_209557831.1">
    <property type="nucleotide sequence ID" value="NZ_JAEDXU010000006.1"/>
</dbReference>
<dbReference type="SUPFAM" id="SSF54001">
    <property type="entry name" value="Cysteine proteinases"/>
    <property type="match status" value="1"/>
</dbReference>
<evidence type="ECO:0000256" key="3">
    <source>
        <dbReference type="ARBA" id="ARBA00022801"/>
    </source>
</evidence>
<dbReference type="InterPro" id="IPR008044">
    <property type="entry name" value="Phage_lysin"/>
</dbReference>